<evidence type="ECO:0000313" key="2">
    <source>
        <dbReference type="EMBL" id="EDM08522.1"/>
    </source>
</evidence>
<keyword evidence="1" id="KW-0812">Transmembrane</keyword>
<gene>
    <name evidence="2" type="ORF">rCG_24707</name>
</gene>
<dbReference type="EMBL" id="CH473980">
    <property type="protein sequence ID" value="EDM08522.1"/>
    <property type="molecule type" value="Genomic_DNA"/>
</dbReference>
<keyword evidence="1" id="KW-0472">Membrane</keyword>
<keyword evidence="1" id="KW-1133">Transmembrane helix</keyword>
<accession>A6JBZ5</accession>
<organism evidence="2 3">
    <name type="scientific">Rattus norvegicus</name>
    <name type="common">Rat</name>
    <dbReference type="NCBI Taxonomy" id="10116"/>
    <lineage>
        <taxon>Eukaryota</taxon>
        <taxon>Metazoa</taxon>
        <taxon>Chordata</taxon>
        <taxon>Craniata</taxon>
        <taxon>Vertebrata</taxon>
        <taxon>Euteleostomi</taxon>
        <taxon>Mammalia</taxon>
        <taxon>Eutheria</taxon>
        <taxon>Euarchontoglires</taxon>
        <taxon>Glires</taxon>
        <taxon>Rodentia</taxon>
        <taxon>Myomorpha</taxon>
        <taxon>Muroidea</taxon>
        <taxon>Muridae</taxon>
        <taxon>Murinae</taxon>
        <taxon>Rattus</taxon>
    </lineage>
</organism>
<name>A6JBZ5_RAT</name>
<feature type="non-terminal residue" evidence="2">
    <location>
        <position position="118"/>
    </location>
</feature>
<evidence type="ECO:0000256" key="1">
    <source>
        <dbReference type="SAM" id="Phobius"/>
    </source>
</evidence>
<feature type="transmembrane region" description="Helical" evidence="1">
    <location>
        <begin position="14"/>
        <end position="32"/>
    </location>
</feature>
<dbReference type="Proteomes" id="UP000234681">
    <property type="component" value="Chromosome 1"/>
</dbReference>
<dbReference type="AlphaFoldDB" id="A6JBZ5"/>
<proteinExistence type="predicted"/>
<evidence type="ECO:0000313" key="3">
    <source>
        <dbReference type="Proteomes" id="UP000234681"/>
    </source>
</evidence>
<reference evidence="3" key="1">
    <citation type="submission" date="2005-09" db="EMBL/GenBank/DDBJ databases">
        <authorList>
            <person name="Mural R.J."/>
            <person name="Li P.W."/>
            <person name="Adams M.D."/>
            <person name="Amanatides P.G."/>
            <person name="Baden-Tillson H."/>
            <person name="Barnstead M."/>
            <person name="Chin S.H."/>
            <person name="Dew I."/>
            <person name="Evans C.A."/>
            <person name="Ferriera S."/>
            <person name="Flanigan M."/>
            <person name="Fosler C."/>
            <person name="Glodek A."/>
            <person name="Gu Z."/>
            <person name="Holt R.A."/>
            <person name="Jennings D."/>
            <person name="Kraft C.L."/>
            <person name="Lu F."/>
            <person name="Nguyen T."/>
            <person name="Nusskern D.R."/>
            <person name="Pfannkoch C.M."/>
            <person name="Sitter C."/>
            <person name="Sutton G.G."/>
            <person name="Venter J.C."/>
            <person name="Wang Z."/>
            <person name="Woodage T."/>
            <person name="Zheng X.H."/>
            <person name="Zhong F."/>
        </authorList>
    </citation>
    <scope>NUCLEOTIDE SEQUENCE [LARGE SCALE GENOMIC DNA]</scope>
    <source>
        <strain>BN</strain>
        <strain evidence="3">Sprague-Dawley</strain>
    </source>
</reference>
<sequence length="118" mass="13253">MPACLMYPLLASHYILRFTFKLSLFIYICPAVRQRIKRINIYGAPSAASLRKRTNFKGDAGYFYSDGVITLPSFGESAWPPMTEQGPWGWSPLAVCRVSDCCFLSTSELQNESEGTEL</sequence>
<protein>
    <submittedName>
        <fullName evidence="2">RCG24707</fullName>
    </submittedName>
</protein>